<name>A0ABV9TP58_9ACTN</name>
<comment type="caution">
    <text evidence="2">The sequence shown here is derived from an EMBL/GenBank/DDBJ whole genome shotgun (WGS) entry which is preliminary data.</text>
</comment>
<feature type="transmembrane region" description="Helical" evidence="1">
    <location>
        <begin position="34"/>
        <end position="53"/>
    </location>
</feature>
<feature type="transmembrane region" description="Helical" evidence="1">
    <location>
        <begin position="60"/>
        <end position="83"/>
    </location>
</feature>
<gene>
    <name evidence="2" type="ORF">ACFPCY_00990</name>
</gene>
<dbReference type="EMBL" id="JBHSIT010000001">
    <property type="protein sequence ID" value="MFC4905881.1"/>
    <property type="molecule type" value="Genomic_DNA"/>
</dbReference>
<proteinExistence type="predicted"/>
<keyword evidence="1" id="KW-0812">Transmembrane</keyword>
<dbReference type="RefSeq" id="WP_378251616.1">
    <property type="nucleotide sequence ID" value="NZ_JBHSIT010000001.1"/>
</dbReference>
<feature type="transmembrane region" description="Helical" evidence="1">
    <location>
        <begin position="89"/>
        <end position="110"/>
    </location>
</feature>
<dbReference type="InterPro" id="IPR021414">
    <property type="entry name" value="DUF3054"/>
</dbReference>
<evidence type="ECO:0000256" key="1">
    <source>
        <dbReference type="SAM" id="Phobius"/>
    </source>
</evidence>
<reference evidence="3" key="1">
    <citation type="journal article" date="2019" name="Int. J. Syst. Evol. Microbiol.">
        <title>The Global Catalogue of Microorganisms (GCM) 10K type strain sequencing project: providing services to taxonomists for standard genome sequencing and annotation.</title>
        <authorList>
            <consortium name="The Broad Institute Genomics Platform"/>
            <consortium name="The Broad Institute Genome Sequencing Center for Infectious Disease"/>
            <person name="Wu L."/>
            <person name="Ma J."/>
        </authorList>
    </citation>
    <scope>NUCLEOTIDE SEQUENCE [LARGE SCALE GENOMIC DNA]</scope>
    <source>
        <strain evidence="3">KLKA75</strain>
    </source>
</reference>
<organism evidence="2 3">
    <name type="scientific">Actinomadura gamaensis</name>
    <dbReference type="NCBI Taxonomy" id="1763541"/>
    <lineage>
        <taxon>Bacteria</taxon>
        <taxon>Bacillati</taxon>
        <taxon>Actinomycetota</taxon>
        <taxon>Actinomycetes</taxon>
        <taxon>Streptosporangiales</taxon>
        <taxon>Thermomonosporaceae</taxon>
        <taxon>Actinomadura</taxon>
    </lineage>
</organism>
<dbReference type="Proteomes" id="UP001595872">
    <property type="component" value="Unassembled WGS sequence"/>
</dbReference>
<evidence type="ECO:0000313" key="2">
    <source>
        <dbReference type="EMBL" id="MFC4905881.1"/>
    </source>
</evidence>
<keyword evidence="1" id="KW-0472">Membrane</keyword>
<evidence type="ECO:0000313" key="3">
    <source>
        <dbReference type="Proteomes" id="UP001595872"/>
    </source>
</evidence>
<dbReference type="Pfam" id="PF11255">
    <property type="entry name" value="DUF3054"/>
    <property type="match status" value="1"/>
</dbReference>
<accession>A0ABV9TP58</accession>
<keyword evidence="3" id="KW-1185">Reference proteome</keyword>
<protein>
    <submittedName>
        <fullName evidence="2">DUF3054 domain-containing protein</fullName>
    </submittedName>
</protein>
<sequence length="124" mass="12680">MRNVAGAAVADAACVLVFVAIGRSSHDEAASVTGFLNTAWPFLAGALIGWLVVRAWRRPAALVPSGVGVWIAAVAGGMLLRVISGQGTAVAFVIVATLFLGLVLLGWRAVAALVARRGNRTSTA</sequence>
<keyword evidence="1" id="KW-1133">Transmembrane helix</keyword>